<accession>A0A0G4KWR8</accession>
<keyword evidence="2" id="KW-1185">Reference proteome</keyword>
<protein>
    <recommendedName>
        <fullName evidence="3">NAD-specific glutamate dehydrogenase</fullName>
    </recommendedName>
</protein>
<name>A0A0G4KWR8_VERLO</name>
<evidence type="ECO:0008006" key="3">
    <source>
        <dbReference type="Google" id="ProtNLM"/>
    </source>
</evidence>
<dbReference type="Proteomes" id="UP000044602">
    <property type="component" value="Unassembled WGS sequence"/>
</dbReference>
<reference evidence="1 2" key="1">
    <citation type="submission" date="2015-05" db="EMBL/GenBank/DDBJ databases">
        <authorList>
            <person name="Wang D.B."/>
            <person name="Wang M."/>
        </authorList>
    </citation>
    <scope>NUCLEOTIDE SEQUENCE [LARGE SCALE GENOMIC DNA]</scope>
    <source>
        <strain evidence="1">VL1</strain>
    </source>
</reference>
<gene>
    <name evidence="1" type="ORF">BN1708_011114</name>
</gene>
<organism evidence="1 2">
    <name type="scientific">Verticillium longisporum</name>
    <name type="common">Verticillium dahliae var. longisporum</name>
    <dbReference type="NCBI Taxonomy" id="100787"/>
    <lineage>
        <taxon>Eukaryota</taxon>
        <taxon>Fungi</taxon>
        <taxon>Dikarya</taxon>
        <taxon>Ascomycota</taxon>
        <taxon>Pezizomycotina</taxon>
        <taxon>Sordariomycetes</taxon>
        <taxon>Hypocreomycetidae</taxon>
        <taxon>Glomerellales</taxon>
        <taxon>Plectosphaerellaceae</taxon>
        <taxon>Verticillium</taxon>
    </lineage>
</organism>
<dbReference type="EMBL" id="CVQH01005446">
    <property type="protein sequence ID" value="CRK14238.1"/>
    <property type="molecule type" value="Genomic_DNA"/>
</dbReference>
<sequence>MALCALRPLTLVPRSNTSRTVAASVPRAAISRSTSWFHRSNRFGHVASSVSNVVRPRSASPLGERNSSEPNLAMRAAVCCSPRACVARGRRERARSGWLSVAWRKHVHVAVLDHVLVRVGLVLLVVRVLQIVGAHELDGRSAFCQILTLVAVNLLLLFIVGIKSSALALVHIDIVVEVRGLQTERNALLVAIQCEDLGLDDVAGLVELPGVFNRAVRHLTPMAQATDVVRSIDDDEGTKVLHLADLAGDNLVRLDILVGLQGLVVVIDDGALQAQLNLAGGLVNGQNATLDELVNLKVLLPLLEETVGKVGDLDESGDVATEQHKDALVGHVLDETTDGAAGDDLLHARNLGIGTSREADALVAPVDFNDGDLNSVALVVLESVNVTKIIAHVDKVNVTGNVEDTALRIDGDDAHLERGADGEVVDNVVDLGRVVGHIHGVDPTADDGRDVGPKTVAGGVVDEGDVRGANLEILQGQGLEFIGLDVIGLGSELEDGVVGPADSADMNGVTLFELGKRLFGILDFVPRIENLGNVDSALDLVCGFDIQLSVVNADNLSLNNLAECDVLHGAVGLGPGGLLLLLGFRLVAGELCCQRVDDETSPLEIDGADADSDALVLAQTKGLLFLILDGKSRLEHDTDEVTAKSNKDCAGPDGADETRHLGANLGVGGLKRSLLVEAESGRVLARYQQLLVLWVDFENVNVDDLADLEVLLGVLDERLAHLRHRQPAPDTLVELDAGAVGGDVADGAKSLLSDFNLVKALDDGRIRVDEGLFQCQAHLSLPGTNGQHASLDGHAFAELLLRVLQTNIGKPCDADVNVKTDLRLNLAYSALVNTGSDGQHVEGGLGLPALAGLLRLQLDDVREQRDAELGVLCVGECADDAGFDARPDLVLRIEIHSVGTGTGVNEVGSNWENVHHGTRLESVDGGGLGSNVVDLSQLLRVQAKLSNLARDTLDKAERHRAGLKPQLIDFRADILLRQKHLELLVVDSQFHLITVVLNADDGRHDGSVGDYIILRHAGIGVFGAQ</sequence>
<evidence type="ECO:0000313" key="1">
    <source>
        <dbReference type="EMBL" id="CRK14238.1"/>
    </source>
</evidence>
<proteinExistence type="predicted"/>
<evidence type="ECO:0000313" key="2">
    <source>
        <dbReference type="Proteomes" id="UP000044602"/>
    </source>
</evidence>
<dbReference type="AlphaFoldDB" id="A0A0G4KWR8"/>